<dbReference type="Proteomes" id="UP000838324">
    <property type="component" value="Unassembled WGS sequence"/>
</dbReference>
<keyword evidence="2" id="KW-1185">Reference proteome</keyword>
<organism evidence="1 2">
    <name type="scientific">Paenibacillus auburnensis</name>
    <dbReference type="NCBI Taxonomy" id="2905649"/>
    <lineage>
        <taxon>Bacteria</taxon>
        <taxon>Bacillati</taxon>
        <taxon>Bacillota</taxon>
        <taxon>Bacilli</taxon>
        <taxon>Bacillales</taxon>
        <taxon>Paenibacillaceae</taxon>
        <taxon>Paenibacillus</taxon>
    </lineage>
</organism>
<proteinExistence type="predicted"/>
<protein>
    <submittedName>
        <fullName evidence="1">Uncharacterized protein</fullName>
    </submittedName>
</protein>
<evidence type="ECO:0000313" key="2">
    <source>
        <dbReference type="Proteomes" id="UP000838324"/>
    </source>
</evidence>
<evidence type="ECO:0000313" key="1">
    <source>
        <dbReference type="EMBL" id="CAH1207632.1"/>
    </source>
</evidence>
<accession>A0ABM9CBM7</accession>
<reference evidence="1" key="1">
    <citation type="submission" date="2022-01" db="EMBL/GenBank/DDBJ databases">
        <authorList>
            <person name="Criscuolo A."/>
        </authorList>
    </citation>
    <scope>NUCLEOTIDE SEQUENCE</scope>
    <source>
        <strain evidence="1">CIP111892</strain>
    </source>
</reference>
<dbReference type="EMBL" id="CAKMMG010000003">
    <property type="protein sequence ID" value="CAH1207632.1"/>
    <property type="molecule type" value="Genomic_DNA"/>
</dbReference>
<sequence length="95" mass="11300">MYPKLVAPFEIIPFDIMTKREANHYFDWFTSQAPERIETLTAFYVETKGGNKEDLNLSQESLVKLWSWFIQQIEMVPKTEEELEEDIDAVPDWLK</sequence>
<comment type="caution">
    <text evidence="1">The sequence shown here is derived from an EMBL/GenBank/DDBJ whole genome shotgun (WGS) entry which is preliminary data.</text>
</comment>
<dbReference type="RefSeq" id="WP_236334304.1">
    <property type="nucleotide sequence ID" value="NZ_CAKMMG010000003.1"/>
</dbReference>
<name>A0ABM9CBM7_9BACL</name>
<gene>
    <name evidence="1" type="ORF">PAECIP111892_02948</name>
</gene>